<evidence type="ECO:0000256" key="5">
    <source>
        <dbReference type="ARBA" id="ARBA00022857"/>
    </source>
</evidence>
<sequence length="871" mass="97403">MCWSLEVSVAAGTIAYTTALLLWTRNATPRDRWNSIFLFVFSTMQWIDACIWYLVNQCKEGSDCVVGAGCPSKASFINIAGLMVIILEPLGCLAGSMYARRKWFTKNEFLCYIVFNLLVLFSLGYIFPPLDCRHSGRMPCPYLTNDNHILYTIGTDKVTGGPTCFRKYGFFGSPSNEIPLWLRFAFLIGMVYPYLVYMKPLGSGIIQSLVLISTWMVGYFSDSHASVWCAANVIQVVTMYMDPFWFPPVRFNVDPGSQDIKPKLHSIYSKRKVDNIEYDYIIVGSGIGGLSCGALLSKAGYRVLILEQHSTVGGCTHEFKQNGDYFDSGIHYIGGSSMVRNLLSMITIKPGVSLSKMGSQEDGYLYDEFDLGEGLIVRFRSGKDEMRKELLKHFPEERDGINKYFECMREATSSLSAVVLVKALPEWILNISFIRRYLFRQISKACSKTATEVVNSCVKDKRLRALLSAGQLIDWNLKPDECSWSVVGSMASYYINGGYYPVGGSSKVAQRVVPIIEHSGGQVLVHARVSQLVSGDDGVICGVKMENGDVLKPKYAVVSDMGLVNTFKALPEHVLTSKGLDREIPGSKPSNGHMTAFINLDGPPSSFDLRSTNIHSWTDLHKFDYDPNKMQEAFYENPFENSKGCLMTLTCPAAKDPQYAVDQPNKSNVLLLTEAKWDWFKDMNLEEVKALYENLGEGAAHGKRPKEYLDFKKKWEEIFLERLYKYYPKTKGHVVGIQIGTPVTSSHFIASHKGGSYGMAWTPDHFSEELLTKYLNVKSRIPGLFIAGESALFGGFVGAMGGGYICALKILGPLKMMKVLLTSERVDADYENLLRLRPDLREPEPTTPMLLALFASVIVVMFGGRRLGKHL</sequence>
<accession>A0A6S8EXR5</accession>
<evidence type="ECO:0000313" key="8">
    <source>
        <dbReference type="EMBL" id="CAE0444561.1"/>
    </source>
</evidence>
<comment type="similarity">
    <text evidence="1">Belongs to the carotenoid/retinoid oxidoreductase family. CrtISO subfamily.</text>
</comment>
<evidence type="ECO:0008006" key="10">
    <source>
        <dbReference type="Google" id="ProtNLM"/>
    </source>
</evidence>
<keyword evidence="7" id="KW-0472">Membrane</keyword>
<organism evidence="8">
    <name type="scientific">Aplanochytrium stocchinoi</name>
    <dbReference type="NCBI Taxonomy" id="215587"/>
    <lineage>
        <taxon>Eukaryota</taxon>
        <taxon>Sar</taxon>
        <taxon>Stramenopiles</taxon>
        <taxon>Bigyra</taxon>
        <taxon>Labyrinthulomycetes</taxon>
        <taxon>Thraustochytrida</taxon>
        <taxon>Thraustochytriidae</taxon>
        <taxon>Aplanochytrium</taxon>
    </lineage>
</organism>
<dbReference type="PANTHER" id="PTHR46091:SF3">
    <property type="entry name" value="AMINE OXIDASE DOMAIN-CONTAINING PROTEIN"/>
    <property type="match status" value="1"/>
</dbReference>
<dbReference type="AlphaFoldDB" id="A0A6S8EXR5"/>
<keyword evidence="7" id="KW-0812">Transmembrane</keyword>
<dbReference type="Gene3D" id="3.50.50.60">
    <property type="entry name" value="FAD/NAD(P)-binding domain"/>
    <property type="match status" value="2"/>
</dbReference>
<dbReference type="EMBL" id="HBIN01019152">
    <property type="protein sequence ID" value="CAE0444561.1"/>
    <property type="molecule type" value="Transcribed_RNA"/>
</dbReference>
<keyword evidence="6" id="KW-0520">NAD</keyword>
<reference evidence="8" key="1">
    <citation type="submission" date="2021-01" db="EMBL/GenBank/DDBJ databases">
        <authorList>
            <person name="Corre E."/>
            <person name="Pelletier E."/>
            <person name="Niang G."/>
            <person name="Scheremetjew M."/>
            <person name="Finn R."/>
            <person name="Kale V."/>
            <person name="Holt S."/>
            <person name="Cochrane G."/>
            <person name="Meng A."/>
            <person name="Brown T."/>
            <person name="Cohen L."/>
        </authorList>
    </citation>
    <scope>NUCLEOTIDE SEQUENCE</scope>
    <source>
        <strain evidence="8">GSBS06</strain>
    </source>
</reference>
<evidence type="ECO:0000256" key="4">
    <source>
        <dbReference type="ARBA" id="ARBA00022827"/>
    </source>
</evidence>
<protein>
    <recommendedName>
        <fullName evidence="10">Amine oxidase domain-containing protein</fullName>
    </recommendedName>
</protein>
<proteinExistence type="inferred from homology"/>
<dbReference type="InterPro" id="IPR052206">
    <property type="entry name" value="Retinol_saturase"/>
</dbReference>
<feature type="transmembrane region" description="Helical" evidence="7">
    <location>
        <begin position="783"/>
        <end position="811"/>
    </location>
</feature>
<evidence type="ECO:0000256" key="7">
    <source>
        <dbReference type="SAM" id="Phobius"/>
    </source>
</evidence>
<feature type="transmembrane region" description="Helical" evidence="7">
    <location>
        <begin position="75"/>
        <end position="97"/>
    </location>
</feature>
<gene>
    <name evidence="8" type="ORF">ASTO00021_LOCUS14611</name>
    <name evidence="9" type="ORF">ASTO00021_LOCUS14612</name>
</gene>
<keyword evidence="7" id="KW-1133">Transmembrane helix</keyword>
<evidence type="ECO:0000256" key="6">
    <source>
        <dbReference type="ARBA" id="ARBA00023027"/>
    </source>
</evidence>
<dbReference type="Pfam" id="PF13450">
    <property type="entry name" value="NAD_binding_8"/>
    <property type="match status" value="1"/>
</dbReference>
<feature type="transmembrane region" description="Helical" evidence="7">
    <location>
        <begin position="36"/>
        <end position="55"/>
    </location>
</feature>
<evidence type="ECO:0000256" key="3">
    <source>
        <dbReference type="ARBA" id="ARBA00022729"/>
    </source>
</evidence>
<evidence type="ECO:0000256" key="1">
    <source>
        <dbReference type="ARBA" id="ARBA00005855"/>
    </source>
</evidence>
<dbReference type="SUPFAM" id="SSF51905">
    <property type="entry name" value="FAD/NAD(P)-binding domain"/>
    <property type="match status" value="1"/>
</dbReference>
<keyword evidence="4" id="KW-0274">FAD</keyword>
<evidence type="ECO:0000313" key="9">
    <source>
        <dbReference type="EMBL" id="CAE0444562.1"/>
    </source>
</evidence>
<evidence type="ECO:0000256" key="2">
    <source>
        <dbReference type="ARBA" id="ARBA00022630"/>
    </source>
</evidence>
<keyword evidence="3" id="KW-0732">Signal</keyword>
<feature type="transmembrane region" description="Helical" evidence="7">
    <location>
        <begin position="109"/>
        <end position="127"/>
    </location>
</feature>
<keyword evidence="2" id="KW-0285">Flavoprotein</keyword>
<feature type="transmembrane region" description="Helical" evidence="7">
    <location>
        <begin position="6"/>
        <end position="24"/>
    </location>
</feature>
<dbReference type="EMBL" id="HBIN01019153">
    <property type="protein sequence ID" value="CAE0444562.1"/>
    <property type="molecule type" value="Transcribed_RNA"/>
</dbReference>
<keyword evidence="5" id="KW-0521">NADP</keyword>
<name>A0A6S8EXR5_9STRA</name>
<dbReference type="InterPro" id="IPR036188">
    <property type="entry name" value="FAD/NAD-bd_sf"/>
</dbReference>
<dbReference type="PANTHER" id="PTHR46091">
    <property type="entry name" value="BLR7054 PROTEIN"/>
    <property type="match status" value="1"/>
</dbReference>